<dbReference type="PANTHER" id="PTHR31170:SF17">
    <property type="match status" value="1"/>
</dbReference>
<gene>
    <name evidence="2" type="ORF">SLEP1_g48947</name>
</gene>
<organism evidence="2 3">
    <name type="scientific">Rubroshorea leprosula</name>
    <dbReference type="NCBI Taxonomy" id="152421"/>
    <lineage>
        <taxon>Eukaryota</taxon>
        <taxon>Viridiplantae</taxon>
        <taxon>Streptophyta</taxon>
        <taxon>Embryophyta</taxon>
        <taxon>Tracheophyta</taxon>
        <taxon>Spermatophyta</taxon>
        <taxon>Magnoliopsida</taxon>
        <taxon>eudicotyledons</taxon>
        <taxon>Gunneridae</taxon>
        <taxon>Pentapetalae</taxon>
        <taxon>rosids</taxon>
        <taxon>malvids</taxon>
        <taxon>Malvales</taxon>
        <taxon>Dipterocarpaceae</taxon>
        <taxon>Rubroshorea</taxon>
    </lineage>
</organism>
<dbReference type="AlphaFoldDB" id="A0AAV5LV61"/>
<evidence type="ECO:0000313" key="2">
    <source>
        <dbReference type="EMBL" id="GKV41405.1"/>
    </source>
</evidence>
<dbReference type="InterPro" id="IPR004158">
    <property type="entry name" value="DUF247_pln"/>
</dbReference>
<dbReference type="Pfam" id="PF03140">
    <property type="entry name" value="DUF247"/>
    <property type="match status" value="1"/>
</dbReference>
<keyword evidence="1" id="KW-0812">Transmembrane</keyword>
<accession>A0AAV5LV61</accession>
<name>A0AAV5LV61_9ROSI</name>
<reference evidence="2 3" key="1">
    <citation type="journal article" date="2021" name="Commun. Biol.">
        <title>The genome of Shorea leprosula (Dipterocarpaceae) highlights the ecological relevance of drought in aseasonal tropical rainforests.</title>
        <authorList>
            <person name="Ng K.K.S."/>
            <person name="Kobayashi M.J."/>
            <person name="Fawcett J.A."/>
            <person name="Hatakeyama M."/>
            <person name="Paape T."/>
            <person name="Ng C.H."/>
            <person name="Ang C.C."/>
            <person name="Tnah L.H."/>
            <person name="Lee C.T."/>
            <person name="Nishiyama T."/>
            <person name="Sese J."/>
            <person name="O'Brien M.J."/>
            <person name="Copetti D."/>
            <person name="Mohd Noor M.I."/>
            <person name="Ong R.C."/>
            <person name="Putra M."/>
            <person name="Sireger I.Z."/>
            <person name="Indrioko S."/>
            <person name="Kosugi Y."/>
            <person name="Izuno A."/>
            <person name="Isagi Y."/>
            <person name="Lee S.L."/>
            <person name="Shimizu K.K."/>
        </authorList>
    </citation>
    <scope>NUCLEOTIDE SEQUENCE [LARGE SCALE GENOMIC DNA]</scope>
    <source>
        <strain evidence="2">214</strain>
    </source>
</reference>
<keyword evidence="1" id="KW-1133">Transmembrane helix</keyword>
<comment type="caution">
    <text evidence="2">The sequence shown here is derived from an EMBL/GenBank/DDBJ whole genome shotgun (WGS) entry which is preliminary data.</text>
</comment>
<protein>
    <submittedName>
        <fullName evidence="2">Uncharacterized protein</fullName>
    </submittedName>
</protein>
<keyword evidence="3" id="KW-1185">Reference proteome</keyword>
<dbReference type="PANTHER" id="PTHR31170">
    <property type="entry name" value="BNAC04G53230D PROTEIN"/>
    <property type="match status" value="1"/>
</dbReference>
<dbReference type="EMBL" id="BPVZ01000149">
    <property type="protein sequence ID" value="GKV41405.1"/>
    <property type="molecule type" value="Genomic_DNA"/>
</dbReference>
<proteinExistence type="predicted"/>
<dbReference type="Proteomes" id="UP001054252">
    <property type="component" value="Unassembled WGS sequence"/>
</dbReference>
<feature type="transmembrane region" description="Helical" evidence="1">
    <location>
        <begin position="245"/>
        <end position="265"/>
    </location>
</feature>
<sequence length="266" mass="30611">MTLVELAITFIHSAFSSDDKYLISNELLNSSSSIVHIIDLTVRYLSSSAKLEREKQQPKQSQSRINWGRYLCSSAKERKTQQSKQSQSIPSATRLREAGVKFKTVARRSILDVRFDKNDGKLEIPSLLIHPATEAIFRNLSGFQMCSPRVWWAWVAPSVIINYTVLLDYLVDSAEDVDLLCTSGIFSNWLSNKEAVDLLKRLRSGYQMDKFYYADLRKEINSYCRKCSRQWRVSFIDNYLTKPCAIVSVIFAAIVLVFTIMQVFYK</sequence>
<evidence type="ECO:0000313" key="3">
    <source>
        <dbReference type="Proteomes" id="UP001054252"/>
    </source>
</evidence>
<evidence type="ECO:0000256" key="1">
    <source>
        <dbReference type="SAM" id="Phobius"/>
    </source>
</evidence>
<keyword evidence="1" id="KW-0472">Membrane</keyword>